<feature type="transmembrane region" description="Helical" evidence="2">
    <location>
        <begin position="111"/>
        <end position="135"/>
    </location>
</feature>
<protein>
    <submittedName>
        <fullName evidence="3">Uncharacterized protein</fullName>
    </submittedName>
</protein>
<dbReference type="AlphaFoldDB" id="A0ABD0YMG5"/>
<feature type="transmembrane region" description="Helical" evidence="2">
    <location>
        <begin position="147"/>
        <end position="167"/>
    </location>
</feature>
<evidence type="ECO:0000313" key="3">
    <source>
        <dbReference type="EMBL" id="KAL1132370.1"/>
    </source>
</evidence>
<proteinExistence type="predicted"/>
<keyword evidence="4" id="KW-1185">Reference proteome</keyword>
<evidence type="ECO:0000313" key="4">
    <source>
        <dbReference type="Proteomes" id="UP001558652"/>
    </source>
</evidence>
<keyword evidence="2" id="KW-1133">Transmembrane helix</keyword>
<evidence type="ECO:0000256" key="2">
    <source>
        <dbReference type="SAM" id="Phobius"/>
    </source>
</evidence>
<name>A0ABD0YMG5_9HEMI</name>
<keyword evidence="2" id="KW-0472">Membrane</keyword>
<evidence type="ECO:0000256" key="1">
    <source>
        <dbReference type="SAM" id="MobiDB-lite"/>
    </source>
</evidence>
<accession>A0ABD0YMG5</accession>
<organism evidence="3 4">
    <name type="scientific">Ranatra chinensis</name>
    <dbReference type="NCBI Taxonomy" id="642074"/>
    <lineage>
        <taxon>Eukaryota</taxon>
        <taxon>Metazoa</taxon>
        <taxon>Ecdysozoa</taxon>
        <taxon>Arthropoda</taxon>
        <taxon>Hexapoda</taxon>
        <taxon>Insecta</taxon>
        <taxon>Pterygota</taxon>
        <taxon>Neoptera</taxon>
        <taxon>Paraneoptera</taxon>
        <taxon>Hemiptera</taxon>
        <taxon>Heteroptera</taxon>
        <taxon>Panheteroptera</taxon>
        <taxon>Nepomorpha</taxon>
        <taxon>Nepidae</taxon>
        <taxon>Ranatrinae</taxon>
        <taxon>Ranatra</taxon>
    </lineage>
</organism>
<keyword evidence="2" id="KW-0812">Transmembrane</keyword>
<feature type="transmembrane region" description="Helical" evidence="2">
    <location>
        <begin position="46"/>
        <end position="71"/>
    </location>
</feature>
<feature type="region of interest" description="Disordered" evidence="1">
    <location>
        <begin position="1"/>
        <end position="31"/>
    </location>
</feature>
<feature type="non-terminal residue" evidence="3">
    <location>
        <position position="1"/>
    </location>
</feature>
<dbReference type="Proteomes" id="UP001558652">
    <property type="component" value="Unassembled WGS sequence"/>
</dbReference>
<comment type="caution">
    <text evidence="3">The sequence shown here is derived from an EMBL/GenBank/DDBJ whole genome shotgun (WGS) entry which is preliminary data.</text>
</comment>
<gene>
    <name evidence="3" type="ORF">AAG570_010325</name>
</gene>
<dbReference type="EMBL" id="JBFDAA010000005">
    <property type="protein sequence ID" value="KAL1132370.1"/>
    <property type="molecule type" value="Genomic_DNA"/>
</dbReference>
<feature type="transmembrane region" description="Helical" evidence="2">
    <location>
        <begin position="78"/>
        <end position="99"/>
    </location>
</feature>
<sequence length="190" mass="20466">VITPNFRSSALPLLDKSDLPQPKPPKSPSTFSKASWATLPTVHLPVETLCCIGFILLLSGAASCILCFYILTLTGRKYFLDFGAISGFTSFILGLLSFRTNKWKWLPHRNYLTGFLMLALFSMVSCGCLAGILYAVLTKNSSIMDTLGGVVCGMCAVVTTGSLLGLVTSGCCHRPPPDNRVAHRVIGFTV</sequence>
<reference evidence="3 4" key="1">
    <citation type="submission" date="2024-07" db="EMBL/GenBank/DDBJ databases">
        <title>Chromosome-level genome assembly of the water stick insect Ranatra chinensis (Heteroptera: Nepidae).</title>
        <authorList>
            <person name="Liu X."/>
        </authorList>
    </citation>
    <scope>NUCLEOTIDE SEQUENCE [LARGE SCALE GENOMIC DNA]</scope>
    <source>
        <strain evidence="3">Cailab_2021Rc</strain>
        <tissue evidence="3">Muscle</tissue>
    </source>
</reference>